<name>A0AAE0TD99_9BIVA</name>
<dbReference type="AlphaFoldDB" id="A0AAE0TD99"/>
<proteinExistence type="predicted"/>
<protein>
    <submittedName>
        <fullName evidence="1">Uncharacterized protein</fullName>
    </submittedName>
</protein>
<gene>
    <name evidence="1" type="ORF">CHS0354_007319</name>
</gene>
<comment type="caution">
    <text evidence="1">The sequence shown here is derived from an EMBL/GenBank/DDBJ whole genome shotgun (WGS) entry which is preliminary data.</text>
</comment>
<reference evidence="1" key="1">
    <citation type="journal article" date="2021" name="Genome Biol. Evol.">
        <title>A High-Quality Reference Genome for a Parasitic Bivalve with Doubly Uniparental Inheritance (Bivalvia: Unionida).</title>
        <authorList>
            <person name="Smith C.H."/>
        </authorList>
    </citation>
    <scope>NUCLEOTIDE SEQUENCE</scope>
    <source>
        <strain evidence="1">CHS0354</strain>
    </source>
</reference>
<feature type="non-terminal residue" evidence="1">
    <location>
        <position position="1"/>
    </location>
</feature>
<evidence type="ECO:0000313" key="2">
    <source>
        <dbReference type="Proteomes" id="UP001195483"/>
    </source>
</evidence>
<accession>A0AAE0TD99</accession>
<reference evidence="1" key="2">
    <citation type="journal article" date="2021" name="Genome Biol. Evol.">
        <title>Developing a high-quality reference genome for a parasitic bivalve with doubly uniparental inheritance (Bivalvia: Unionida).</title>
        <authorList>
            <person name="Smith C.H."/>
        </authorList>
    </citation>
    <scope>NUCLEOTIDE SEQUENCE</scope>
    <source>
        <strain evidence="1">CHS0354</strain>
        <tissue evidence="1">Mantle</tissue>
    </source>
</reference>
<reference evidence="1" key="3">
    <citation type="submission" date="2023-05" db="EMBL/GenBank/DDBJ databases">
        <authorList>
            <person name="Smith C.H."/>
        </authorList>
    </citation>
    <scope>NUCLEOTIDE SEQUENCE</scope>
    <source>
        <strain evidence="1">CHS0354</strain>
        <tissue evidence="1">Mantle</tissue>
    </source>
</reference>
<sequence>SVENACAPLWTLLFAQSNLYDYTNKADLVAFNKRTIIADPDELVVFYDAIVNFNSAVLDVPSTLSNQSPTLQLYASAVD</sequence>
<dbReference type="EMBL" id="JAEAOA010000502">
    <property type="protein sequence ID" value="KAK3608285.1"/>
    <property type="molecule type" value="Genomic_DNA"/>
</dbReference>
<dbReference type="Proteomes" id="UP001195483">
    <property type="component" value="Unassembled WGS sequence"/>
</dbReference>
<keyword evidence="2" id="KW-1185">Reference proteome</keyword>
<organism evidence="1 2">
    <name type="scientific">Potamilus streckersoni</name>
    <dbReference type="NCBI Taxonomy" id="2493646"/>
    <lineage>
        <taxon>Eukaryota</taxon>
        <taxon>Metazoa</taxon>
        <taxon>Spiralia</taxon>
        <taxon>Lophotrochozoa</taxon>
        <taxon>Mollusca</taxon>
        <taxon>Bivalvia</taxon>
        <taxon>Autobranchia</taxon>
        <taxon>Heteroconchia</taxon>
        <taxon>Palaeoheterodonta</taxon>
        <taxon>Unionida</taxon>
        <taxon>Unionoidea</taxon>
        <taxon>Unionidae</taxon>
        <taxon>Ambleminae</taxon>
        <taxon>Lampsilini</taxon>
        <taxon>Potamilus</taxon>
    </lineage>
</organism>
<evidence type="ECO:0000313" key="1">
    <source>
        <dbReference type="EMBL" id="KAK3608285.1"/>
    </source>
</evidence>